<dbReference type="GO" id="GO:0005634">
    <property type="term" value="C:nucleus"/>
    <property type="evidence" value="ECO:0007669"/>
    <property type="project" value="UniProtKB-ARBA"/>
</dbReference>
<keyword evidence="4" id="KW-0255">Endonuclease</keyword>
<dbReference type="Pfam" id="PF17917">
    <property type="entry name" value="RT_RNaseH"/>
    <property type="match status" value="1"/>
</dbReference>
<name>A0A8H7VPX6_9FUNG</name>
<keyword evidence="6" id="KW-0695">RNA-directed DNA polymerase</keyword>
<dbReference type="CDD" id="cd09274">
    <property type="entry name" value="RNase_HI_RT_Ty3"/>
    <property type="match status" value="1"/>
</dbReference>
<evidence type="ECO:0000256" key="3">
    <source>
        <dbReference type="ARBA" id="ARBA00022722"/>
    </source>
</evidence>
<evidence type="ECO:0000313" key="9">
    <source>
        <dbReference type="Proteomes" id="UP000646827"/>
    </source>
</evidence>
<dbReference type="SUPFAM" id="SSF53098">
    <property type="entry name" value="Ribonuclease H-like"/>
    <property type="match status" value="1"/>
</dbReference>
<dbReference type="OrthoDB" id="2202254at2759"/>
<keyword evidence="2" id="KW-0548">Nucleotidyltransferase</keyword>
<sequence>MKLPTLAYPSPFLPYDLHVDASDVGLGAVLCQGHRPVAYASRILSPAEQNYTVTERECLAVVWSLLYFHCYIHGTELTIYTDHAALKAILSSNTPRGRIARWVMAIQSYSFTIVHRKGSENLDADALSRSCSSQHTTNDNNEEPELSHITHEELLQHQDQDEEITNFKKEQNNKFFYYNNLFSKAKQLAWWPTLNQDIIEFLRHCTPCQLHKTKTRKYGKMTSIPIGKPCEVWAADIAVLPTTTSGNRYLLVFAEYLTKWVVTAALPSFDSNAIAQILLYEIILEHGVMKKLITDNGTNFISEAMTMVCKRLRISRSTTSVTRPQSDGLVERINRSIKGALAIYVDKTPTTWDRYLPFVTFAINTSKQSSTGKAPFEILYGRAPILPTTAPLVLPSTKTHTTETWISYLNHYLPILHQQVYSNIQKAQERQKKYYDRGRHEGKMFQVGESVLKIKPKETWRFPNPKFTGPWTILKIINNLFTQAPRTEKQDYQSKPRSNL</sequence>
<dbReference type="GO" id="GO:0015074">
    <property type="term" value="P:DNA integration"/>
    <property type="evidence" value="ECO:0007669"/>
    <property type="project" value="InterPro"/>
</dbReference>
<protein>
    <recommendedName>
        <fullName evidence="7">Integrase catalytic domain-containing protein</fullName>
    </recommendedName>
</protein>
<feature type="domain" description="Integrase catalytic" evidence="7">
    <location>
        <begin position="221"/>
        <end position="383"/>
    </location>
</feature>
<evidence type="ECO:0000256" key="4">
    <source>
        <dbReference type="ARBA" id="ARBA00022759"/>
    </source>
</evidence>
<evidence type="ECO:0000256" key="2">
    <source>
        <dbReference type="ARBA" id="ARBA00022695"/>
    </source>
</evidence>
<proteinExistence type="predicted"/>
<keyword evidence="9" id="KW-1185">Reference proteome</keyword>
<dbReference type="EMBL" id="JAEPRB010000042">
    <property type="protein sequence ID" value="KAG2224453.1"/>
    <property type="molecule type" value="Genomic_DNA"/>
</dbReference>
<gene>
    <name evidence="8" type="ORF">INT45_010519</name>
</gene>
<dbReference type="InterPro" id="IPR043502">
    <property type="entry name" value="DNA/RNA_pol_sf"/>
</dbReference>
<dbReference type="GO" id="GO:0003676">
    <property type="term" value="F:nucleic acid binding"/>
    <property type="evidence" value="ECO:0007669"/>
    <property type="project" value="InterPro"/>
</dbReference>
<dbReference type="PANTHER" id="PTHR37984">
    <property type="entry name" value="PROTEIN CBG26694"/>
    <property type="match status" value="1"/>
</dbReference>
<dbReference type="Gene3D" id="1.10.340.70">
    <property type="match status" value="1"/>
</dbReference>
<dbReference type="Gene3D" id="3.10.20.370">
    <property type="match status" value="1"/>
</dbReference>
<dbReference type="GO" id="GO:0016787">
    <property type="term" value="F:hydrolase activity"/>
    <property type="evidence" value="ECO:0007669"/>
    <property type="project" value="UniProtKB-KW"/>
</dbReference>
<evidence type="ECO:0000256" key="5">
    <source>
        <dbReference type="ARBA" id="ARBA00022801"/>
    </source>
</evidence>
<dbReference type="GO" id="GO:0003964">
    <property type="term" value="F:RNA-directed DNA polymerase activity"/>
    <property type="evidence" value="ECO:0007669"/>
    <property type="project" value="UniProtKB-KW"/>
</dbReference>
<evidence type="ECO:0000256" key="1">
    <source>
        <dbReference type="ARBA" id="ARBA00022679"/>
    </source>
</evidence>
<dbReference type="InterPro" id="IPR012337">
    <property type="entry name" value="RNaseH-like_sf"/>
</dbReference>
<keyword evidence="5" id="KW-0378">Hydrolase</keyword>
<dbReference type="PANTHER" id="PTHR37984:SF15">
    <property type="entry name" value="INTEGRASE CATALYTIC DOMAIN-CONTAINING PROTEIN"/>
    <property type="match status" value="1"/>
</dbReference>
<dbReference type="Proteomes" id="UP000646827">
    <property type="component" value="Unassembled WGS sequence"/>
</dbReference>
<organism evidence="8 9">
    <name type="scientific">Circinella minor</name>
    <dbReference type="NCBI Taxonomy" id="1195481"/>
    <lineage>
        <taxon>Eukaryota</taxon>
        <taxon>Fungi</taxon>
        <taxon>Fungi incertae sedis</taxon>
        <taxon>Mucoromycota</taxon>
        <taxon>Mucoromycotina</taxon>
        <taxon>Mucoromycetes</taxon>
        <taxon>Mucorales</taxon>
        <taxon>Lichtheimiaceae</taxon>
        <taxon>Circinella</taxon>
    </lineage>
</organism>
<evidence type="ECO:0000259" key="7">
    <source>
        <dbReference type="PROSITE" id="PS50994"/>
    </source>
</evidence>
<evidence type="ECO:0000313" key="8">
    <source>
        <dbReference type="EMBL" id="KAG2224453.1"/>
    </source>
</evidence>
<evidence type="ECO:0000256" key="6">
    <source>
        <dbReference type="ARBA" id="ARBA00022918"/>
    </source>
</evidence>
<comment type="caution">
    <text evidence="8">The sequence shown here is derived from an EMBL/GenBank/DDBJ whole genome shotgun (WGS) entry which is preliminary data.</text>
</comment>
<dbReference type="FunFam" id="3.30.420.10:FF:000032">
    <property type="entry name" value="Retrovirus-related Pol polyprotein from transposon 297-like Protein"/>
    <property type="match status" value="1"/>
</dbReference>
<dbReference type="GO" id="GO:0004519">
    <property type="term" value="F:endonuclease activity"/>
    <property type="evidence" value="ECO:0007669"/>
    <property type="project" value="UniProtKB-KW"/>
</dbReference>
<dbReference type="InterPro" id="IPR041373">
    <property type="entry name" value="RT_RNaseH"/>
</dbReference>
<dbReference type="PROSITE" id="PS50994">
    <property type="entry name" value="INTEGRASE"/>
    <property type="match status" value="1"/>
</dbReference>
<dbReference type="InterPro" id="IPR050951">
    <property type="entry name" value="Retrovirus_Pol_polyprotein"/>
</dbReference>
<keyword evidence="3" id="KW-0540">Nuclease</keyword>
<dbReference type="FunFam" id="3.10.20.370:FF:000001">
    <property type="entry name" value="Retrovirus-related Pol polyprotein from transposon 17.6-like protein"/>
    <property type="match status" value="1"/>
</dbReference>
<reference evidence="8 9" key="1">
    <citation type="submission" date="2020-12" db="EMBL/GenBank/DDBJ databases">
        <title>Metabolic potential, ecology and presence of endohyphal bacteria is reflected in genomic diversity of Mucoromycotina.</title>
        <authorList>
            <person name="Muszewska A."/>
            <person name="Okrasinska A."/>
            <person name="Steczkiewicz K."/>
            <person name="Drgas O."/>
            <person name="Orlowska M."/>
            <person name="Perlinska-Lenart U."/>
            <person name="Aleksandrzak-Piekarczyk T."/>
            <person name="Szatraj K."/>
            <person name="Zielenkiewicz U."/>
            <person name="Pilsyk S."/>
            <person name="Malc E."/>
            <person name="Mieczkowski P."/>
            <person name="Kruszewska J.S."/>
            <person name="Biernat P."/>
            <person name="Pawlowska J."/>
        </authorList>
    </citation>
    <scope>NUCLEOTIDE SEQUENCE [LARGE SCALE GENOMIC DNA]</scope>
    <source>
        <strain evidence="8 9">CBS 142.35</strain>
    </source>
</reference>
<accession>A0A8H7VPX6</accession>
<dbReference type="InterPro" id="IPR001584">
    <property type="entry name" value="Integrase_cat-core"/>
</dbReference>
<keyword evidence="1" id="KW-0808">Transferase</keyword>
<dbReference type="Pfam" id="PF00665">
    <property type="entry name" value="rve"/>
    <property type="match status" value="1"/>
</dbReference>
<dbReference type="Gene3D" id="3.30.420.10">
    <property type="entry name" value="Ribonuclease H-like superfamily/Ribonuclease H"/>
    <property type="match status" value="1"/>
</dbReference>
<dbReference type="Pfam" id="PF17921">
    <property type="entry name" value="Integrase_H2C2"/>
    <property type="match status" value="1"/>
</dbReference>
<dbReference type="SUPFAM" id="SSF56672">
    <property type="entry name" value="DNA/RNA polymerases"/>
    <property type="match status" value="1"/>
</dbReference>
<dbReference type="AlphaFoldDB" id="A0A8H7VPX6"/>
<dbReference type="InterPro" id="IPR041588">
    <property type="entry name" value="Integrase_H2C2"/>
</dbReference>
<dbReference type="InterPro" id="IPR036397">
    <property type="entry name" value="RNaseH_sf"/>
</dbReference>